<dbReference type="EMBL" id="WNLA01000013">
    <property type="protein sequence ID" value="MTW04173.1"/>
    <property type="molecule type" value="Genomic_DNA"/>
</dbReference>
<protein>
    <recommendedName>
        <fullName evidence="3">DUF883 domain-containing protein</fullName>
    </recommendedName>
</protein>
<proteinExistence type="predicted"/>
<dbReference type="RefSeq" id="WP_155440520.1">
    <property type="nucleotide sequence ID" value="NZ_WNLA01000013.1"/>
</dbReference>
<evidence type="ECO:0000313" key="1">
    <source>
        <dbReference type="EMBL" id="MTW04173.1"/>
    </source>
</evidence>
<dbReference type="OrthoDB" id="8704380at2"/>
<organism evidence="1 2">
    <name type="scientific">Pseudoduganella ginsengisoli</name>
    <dbReference type="NCBI Taxonomy" id="1462440"/>
    <lineage>
        <taxon>Bacteria</taxon>
        <taxon>Pseudomonadati</taxon>
        <taxon>Pseudomonadota</taxon>
        <taxon>Betaproteobacteria</taxon>
        <taxon>Burkholderiales</taxon>
        <taxon>Oxalobacteraceae</taxon>
        <taxon>Telluria group</taxon>
        <taxon>Pseudoduganella</taxon>
    </lineage>
</organism>
<sequence>MECPENSHTQERLIGDLRQVIENAEELLKNTDHYSSILYQGARARLLHALQTATEELARFEDAQLTRMIAATHAANVLHHDVTGEAKMMRAFLTE</sequence>
<evidence type="ECO:0008006" key="3">
    <source>
        <dbReference type="Google" id="ProtNLM"/>
    </source>
</evidence>
<dbReference type="Proteomes" id="UP000484015">
    <property type="component" value="Unassembled WGS sequence"/>
</dbReference>
<accession>A0A6L6Q2S0</accession>
<keyword evidence="2" id="KW-1185">Reference proteome</keyword>
<gene>
    <name evidence="1" type="ORF">GM668_19000</name>
</gene>
<comment type="caution">
    <text evidence="1">The sequence shown here is derived from an EMBL/GenBank/DDBJ whole genome shotgun (WGS) entry which is preliminary data.</text>
</comment>
<reference evidence="1 2" key="1">
    <citation type="submission" date="2019-11" db="EMBL/GenBank/DDBJ databases">
        <title>Type strains purchased from KCTC, JCM and DSMZ.</title>
        <authorList>
            <person name="Lu H."/>
        </authorList>
    </citation>
    <scope>NUCLEOTIDE SEQUENCE [LARGE SCALE GENOMIC DNA]</scope>
    <source>
        <strain evidence="1 2">KCTC 42409</strain>
    </source>
</reference>
<dbReference type="AlphaFoldDB" id="A0A6L6Q2S0"/>
<evidence type="ECO:0000313" key="2">
    <source>
        <dbReference type="Proteomes" id="UP000484015"/>
    </source>
</evidence>
<name>A0A6L6Q2S0_9BURK</name>